<name>A0ABX5QZ86_9GAMM</name>
<evidence type="ECO:0000313" key="1">
    <source>
        <dbReference type="EMBL" id="QAX78381.1"/>
    </source>
</evidence>
<accession>A0ABX5QZ86</accession>
<protein>
    <submittedName>
        <fullName evidence="1">Uncharacterized protein</fullName>
    </submittedName>
</protein>
<sequence>MGRQIDVVIGDTLFRGATSPARDQVEMLQIAAKSGLLPAINPNVTAMGMAASLASVDTMSLNRLKELCFNSGSIVRQSDNIPVGENLFQDEAHNYLVLLGQVLRENIGPFWQLKKEEGRNAENNPQNPPA</sequence>
<dbReference type="RefSeq" id="WP_129196004.1">
    <property type="nucleotide sequence ID" value="NZ_CP032487.1"/>
</dbReference>
<proteinExistence type="predicted"/>
<dbReference type="EMBL" id="CP032487">
    <property type="protein sequence ID" value="QAX78381.1"/>
    <property type="molecule type" value="Genomic_DNA"/>
</dbReference>
<dbReference type="Proteomes" id="UP000288804">
    <property type="component" value="Chromosome"/>
</dbReference>
<reference evidence="2" key="1">
    <citation type="submission" date="2018-09" db="EMBL/GenBank/DDBJ databases">
        <title>Yersinia hibernicus sp. nov.</title>
        <authorList>
            <person name="Nguyen S.V."/>
            <person name="Mundanda D.M."/>
            <person name="Anes J."/>
            <person name="Fanning S."/>
        </authorList>
    </citation>
    <scope>NUCLEOTIDE SEQUENCE [LARGE SCALE GENOMIC DNA]</scope>
    <source>
        <strain evidence="2">CFS1934</strain>
    </source>
</reference>
<keyword evidence="2" id="KW-1185">Reference proteome</keyword>
<gene>
    <name evidence="1" type="ORF">D5F51_07285</name>
</gene>
<evidence type="ECO:0000313" key="2">
    <source>
        <dbReference type="Proteomes" id="UP000288804"/>
    </source>
</evidence>
<organism evidence="1 2">
    <name type="scientific">Yersinia hibernica</name>
    <dbReference type="NCBI Taxonomy" id="2339259"/>
    <lineage>
        <taxon>Bacteria</taxon>
        <taxon>Pseudomonadati</taxon>
        <taxon>Pseudomonadota</taxon>
        <taxon>Gammaproteobacteria</taxon>
        <taxon>Enterobacterales</taxon>
        <taxon>Yersiniaceae</taxon>
        <taxon>Yersinia</taxon>
    </lineage>
</organism>